<dbReference type="RefSeq" id="WP_106457521.1">
    <property type="nucleotide sequence ID" value="NZ_PXOH01000015.1"/>
</dbReference>
<dbReference type="SUPFAM" id="SSF54980">
    <property type="entry name" value="EF-G C-terminal domain-like"/>
    <property type="match status" value="2"/>
</dbReference>
<evidence type="ECO:0000256" key="2">
    <source>
        <dbReference type="ARBA" id="ARBA00023134"/>
    </source>
</evidence>
<dbReference type="FunFam" id="3.30.70.870:FF:000016">
    <property type="entry name" value="Translation elongation factor G"/>
    <property type="match status" value="1"/>
</dbReference>
<dbReference type="CDD" id="cd01434">
    <property type="entry name" value="EFG_mtEFG1_IV"/>
    <property type="match status" value="1"/>
</dbReference>
<feature type="domain" description="Tr-type G" evidence="3">
    <location>
        <begin position="7"/>
        <end position="279"/>
    </location>
</feature>
<dbReference type="Pfam" id="PF22042">
    <property type="entry name" value="EF-G_D2"/>
    <property type="match status" value="1"/>
</dbReference>
<evidence type="ECO:0000313" key="4">
    <source>
        <dbReference type="EMBL" id="PSF36127.1"/>
    </source>
</evidence>
<dbReference type="InterPro" id="IPR005517">
    <property type="entry name" value="Transl_elong_EFG/EF2_IV"/>
</dbReference>
<keyword evidence="2" id="KW-0342">GTP-binding</keyword>
<dbReference type="InterPro" id="IPR035649">
    <property type="entry name" value="EFG_V"/>
</dbReference>
<dbReference type="GO" id="GO:0005525">
    <property type="term" value="F:GTP binding"/>
    <property type="evidence" value="ECO:0007669"/>
    <property type="project" value="UniProtKB-KW"/>
</dbReference>
<dbReference type="PANTHER" id="PTHR43261">
    <property type="entry name" value="TRANSLATION ELONGATION FACTOR G-RELATED"/>
    <property type="match status" value="1"/>
</dbReference>
<dbReference type="Pfam" id="PF03764">
    <property type="entry name" value="EFG_IV"/>
    <property type="match status" value="1"/>
</dbReference>
<dbReference type="InterPro" id="IPR035647">
    <property type="entry name" value="EFG_III/V"/>
</dbReference>
<dbReference type="Gene3D" id="3.30.70.240">
    <property type="match status" value="1"/>
</dbReference>
<dbReference type="InterPro" id="IPR027417">
    <property type="entry name" value="P-loop_NTPase"/>
</dbReference>
<dbReference type="NCBIfam" id="NF009891">
    <property type="entry name" value="PRK13351.1-1"/>
    <property type="match status" value="1"/>
</dbReference>
<reference evidence="4 5" key="1">
    <citation type="submission" date="2018-03" db="EMBL/GenBank/DDBJ databases">
        <title>The ancient ancestry and fast evolution of plastids.</title>
        <authorList>
            <person name="Moore K.R."/>
            <person name="Magnabosco C."/>
            <person name="Momper L."/>
            <person name="Gold D.A."/>
            <person name="Bosak T."/>
            <person name="Fournier G.P."/>
        </authorList>
    </citation>
    <scope>NUCLEOTIDE SEQUENCE [LARGE SCALE GENOMIC DNA]</scope>
    <source>
        <strain evidence="4 5">CCALA 016</strain>
    </source>
</reference>
<evidence type="ECO:0000259" key="3">
    <source>
        <dbReference type="PROSITE" id="PS51722"/>
    </source>
</evidence>
<dbReference type="SMART" id="SM00838">
    <property type="entry name" value="EFG_C"/>
    <property type="match status" value="1"/>
</dbReference>
<dbReference type="InterPro" id="IPR053905">
    <property type="entry name" value="EF-G-like_DII"/>
</dbReference>
<dbReference type="Gene3D" id="3.40.50.300">
    <property type="entry name" value="P-loop containing nucleotide triphosphate hydrolases"/>
    <property type="match status" value="1"/>
</dbReference>
<dbReference type="GO" id="GO:0032790">
    <property type="term" value="P:ribosome disassembly"/>
    <property type="evidence" value="ECO:0007669"/>
    <property type="project" value="TreeGrafter"/>
</dbReference>
<evidence type="ECO:0000256" key="1">
    <source>
        <dbReference type="ARBA" id="ARBA00022741"/>
    </source>
</evidence>
<dbReference type="InterPro" id="IPR009022">
    <property type="entry name" value="EFG_III"/>
</dbReference>
<dbReference type="CDD" id="cd16262">
    <property type="entry name" value="EFG_III"/>
    <property type="match status" value="1"/>
</dbReference>
<dbReference type="Pfam" id="PF14492">
    <property type="entry name" value="EFG_III"/>
    <property type="match status" value="1"/>
</dbReference>
<sequence length="678" mass="75042">MNQNAIENTRNVAIVGPYSSGKTTLLESLLFASGAISRKGKVTEGNTISDGSPEAKERHMSVEVSTASTTYQDINFTFLDCPGSIEFAQETYNALTGAGAAIIVCEPVIERVLTLAPLLKFLDDWEIPHLLFINKMDRANAHFMDVLHAIKEVSSRPLVPLQYPISRDGQLVGYIDLITEQAYHYHKGSPVDPVPLPDHLKDEEHAARQEMLETIAEFDDHLLEELLEDIEPPQDEILQDLKQELSADQIVPVFFGIADLDYGVRPLLDALIKEAPAPSVTAQRRGLTPQTDNNTIVQILKTYFTAQGGRLSLVRVWQGTLTDGMLLNGVRAGGIYRLLGQQQHPIPQAMVGEIVAVGRLEGLTTGTTASNTNNIPELPKAHLLKPVYALAIAPENRKDEVKLSGAMSKLIEEDPSLYWEQHGDTKEVILWGQGEIHLQVALDRLRRKYNLPMTTHLPHVPYKETIRLISKSHGRYKHQTGGHGAFGDVHLEIKPLPRGTGFQFHETIVGGVVPRQYIPGVEVGVREYLSHGPLGFPVVDVDVTLTDGSYHSVDSSEQAFKMAARIAMSEGMPKCKPILLEPVVSVTVTAPSEYTSKVLQLVSGRRGQILGYEGLTHWKGWDQVTAHLPQAEMQNLIVELRSLTMGVGFFNWEYDHLQEVPDKLTDNILATNGNGHRK</sequence>
<dbReference type="InterPro" id="IPR041095">
    <property type="entry name" value="EFG_II"/>
</dbReference>
<keyword evidence="1" id="KW-0547">Nucleotide-binding</keyword>
<accession>A0A2T1LW59</accession>
<dbReference type="OrthoDB" id="580826at2"/>
<keyword evidence="5" id="KW-1185">Reference proteome</keyword>
<dbReference type="SMART" id="SM00889">
    <property type="entry name" value="EFG_IV"/>
    <property type="match status" value="1"/>
</dbReference>
<comment type="caution">
    <text evidence="4">The sequence shown here is derived from an EMBL/GenBank/DDBJ whole genome shotgun (WGS) entry which is preliminary data.</text>
</comment>
<dbReference type="CDD" id="cd04170">
    <property type="entry name" value="EF-G_bact"/>
    <property type="match status" value="1"/>
</dbReference>
<dbReference type="CDD" id="cd03713">
    <property type="entry name" value="EFG_mtEFG_C"/>
    <property type="match status" value="1"/>
</dbReference>
<dbReference type="PRINTS" id="PR00315">
    <property type="entry name" value="ELONGATNFCT"/>
</dbReference>
<organism evidence="4 5">
    <name type="scientific">Aphanothece hegewaldii CCALA 016</name>
    <dbReference type="NCBI Taxonomy" id="2107694"/>
    <lineage>
        <taxon>Bacteria</taxon>
        <taxon>Bacillati</taxon>
        <taxon>Cyanobacteriota</taxon>
        <taxon>Cyanophyceae</taxon>
        <taxon>Oscillatoriophycideae</taxon>
        <taxon>Chroococcales</taxon>
        <taxon>Aphanothecaceae</taxon>
        <taxon>Aphanothece</taxon>
    </lineage>
</organism>
<dbReference type="InterPro" id="IPR014721">
    <property type="entry name" value="Ribsml_uS5_D2-typ_fold_subgr"/>
</dbReference>
<dbReference type="InterPro" id="IPR000640">
    <property type="entry name" value="EFG_V-like"/>
</dbReference>
<dbReference type="SUPFAM" id="SSF52540">
    <property type="entry name" value="P-loop containing nucleoside triphosphate hydrolases"/>
    <property type="match status" value="1"/>
</dbReference>
<dbReference type="NCBIfam" id="NF009379">
    <property type="entry name" value="PRK12740.1-3"/>
    <property type="match status" value="1"/>
</dbReference>
<dbReference type="PROSITE" id="PS51722">
    <property type="entry name" value="G_TR_2"/>
    <property type="match status" value="1"/>
</dbReference>
<protein>
    <submittedName>
        <fullName evidence="4">Elongation factor G</fullName>
    </submittedName>
</protein>
<dbReference type="Proteomes" id="UP000239001">
    <property type="component" value="Unassembled WGS sequence"/>
</dbReference>
<dbReference type="Pfam" id="PF00009">
    <property type="entry name" value="GTP_EFTU"/>
    <property type="match status" value="1"/>
</dbReference>
<name>A0A2T1LW59_9CHRO</name>
<dbReference type="GO" id="GO:0003746">
    <property type="term" value="F:translation elongation factor activity"/>
    <property type="evidence" value="ECO:0007669"/>
    <property type="project" value="UniProtKB-KW"/>
</dbReference>
<dbReference type="NCBIfam" id="NF009381">
    <property type="entry name" value="PRK12740.1-5"/>
    <property type="match status" value="1"/>
</dbReference>
<dbReference type="SUPFAM" id="SSF50447">
    <property type="entry name" value="Translation proteins"/>
    <property type="match status" value="1"/>
</dbReference>
<dbReference type="InterPro" id="IPR000795">
    <property type="entry name" value="T_Tr_GTP-bd_dom"/>
</dbReference>
<dbReference type="PANTHER" id="PTHR43261:SF7">
    <property type="entry name" value="ELONGATION FACTOR G-LIKE PROTEIN"/>
    <property type="match status" value="1"/>
</dbReference>
<dbReference type="AlphaFoldDB" id="A0A2T1LW59"/>
<dbReference type="Gene3D" id="3.30.230.10">
    <property type="match status" value="1"/>
</dbReference>
<dbReference type="Gene3D" id="2.40.30.10">
    <property type="entry name" value="Translation factors"/>
    <property type="match status" value="1"/>
</dbReference>
<dbReference type="FunFam" id="3.30.70.240:FF:000001">
    <property type="entry name" value="Elongation factor G"/>
    <property type="match status" value="1"/>
</dbReference>
<dbReference type="Gene3D" id="3.30.70.870">
    <property type="entry name" value="Elongation Factor G (Translational Gtpase), domain 3"/>
    <property type="match status" value="1"/>
</dbReference>
<dbReference type="InterPro" id="IPR047872">
    <property type="entry name" value="EFG_IV"/>
</dbReference>
<keyword evidence="4" id="KW-0648">Protein biosynthesis</keyword>
<dbReference type="SUPFAM" id="SSF54211">
    <property type="entry name" value="Ribosomal protein S5 domain 2-like"/>
    <property type="match status" value="1"/>
</dbReference>
<reference evidence="4 5" key="2">
    <citation type="submission" date="2018-03" db="EMBL/GenBank/DDBJ databases">
        <authorList>
            <person name="Keele B.F."/>
        </authorList>
    </citation>
    <scope>NUCLEOTIDE SEQUENCE [LARGE SCALE GENOMIC DNA]</scope>
    <source>
        <strain evidence="4 5">CCALA 016</strain>
    </source>
</reference>
<evidence type="ECO:0000313" key="5">
    <source>
        <dbReference type="Proteomes" id="UP000239001"/>
    </source>
</evidence>
<dbReference type="InterPro" id="IPR020568">
    <property type="entry name" value="Ribosomal_Su5_D2-typ_SF"/>
</dbReference>
<dbReference type="EMBL" id="PXOH01000015">
    <property type="protein sequence ID" value="PSF36127.1"/>
    <property type="molecule type" value="Genomic_DNA"/>
</dbReference>
<keyword evidence="4" id="KW-0251">Elongation factor</keyword>
<dbReference type="GO" id="GO:0003924">
    <property type="term" value="F:GTPase activity"/>
    <property type="evidence" value="ECO:0007669"/>
    <property type="project" value="InterPro"/>
</dbReference>
<dbReference type="InterPro" id="IPR009000">
    <property type="entry name" value="Transl_B-barrel_sf"/>
</dbReference>
<dbReference type="Pfam" id="PF00679">
    <property type="entry name" value="EFG_C"/>
    <property type="match status" value="1"/>
</dbReference>
<gene>
    <name evidence="4" type="ORF">C7H19_14100</name>
</gene>
<proteinExistence type="predicted"/>